<comment type="caution">
    <text evidence="1">The sequence shown here is derived from an EMBL/GenBank/DDBJ whole genome shotgun (WGS) entry which is preliminary data.</text>
</comment>
<accession>A0AAI9THN8</accession>
<name>A0AAI9THN8_PENTH</name>
<dbReference type="AlphaFoldDB" id="A0AAI9THN8"/>
<sequence>MSIEQTNQDSTAPLLFFVDMHPTLHGNKKFAGHVSFSAPPHPRHNPYNVADVWSRSLSEQPVYLPNAILTRISLHCWIYFSQLI</sequence>
<protein>
    <submittedName>
        <fullName evidence="1">Uncharacterized protein</fullName>
    </submittedName>
</protein>
<reference evidence="1" key="2">
    <citation type="journal article" date="2016" name="Fungal Biol.">
        <title>Ochratoxin A production by Penicillium thymicola.</title>
        <authorList>
            <person name="Nguyen H.D.T."/>
            <person name="McMullin D.R."/>
            <person name="Ponomareva E."/>
            <person name="Riley R."/>
            <person name="Pomraning K.R."/>
            <person name="Baker S.E."/>
            <person name="Seifert K.A."/>
        </authorList>
    </citation>
    <scope>NUCLEOTIDE SEQUENCE</scope>
    <source>
        <strain evidence="1">DAOM 180753</strain>
    </source>
</reference>
<gene>
    <name evidence="1" type="ORF">VN97_g5920</name>
</gene>
<reference evidence="1" key="1">
    <citation type="submission" date="2015-06" db="EMBL/GenBank/DDBJ databases">
        <authorList>
            <person name="Nguyen H."/>
        </authorList>
    </citation>
    <scope>NUCLEOTIDE SEQUENCE</scope>
    <source>
        <strain evidence="1">DAOM 180753</strain>
    </source>
</reference>
<evidence type="ECO:0000313" key="2">
    <source>
        <dbReference type="Proteomes" id="UP001227192"/>
    </source>
</evidence>
<dbReference type="Proteomes" id="UP001227192">
    <property type="component" value="Unassembled WGS sequence"/>
</dbReference>
<keyword evidence="2" id="KW-1185">Reference proteome</keyword>
<dbReference type="EMBL" id="LACB01000162">
    <property type="protein sequence ID" value="KAJ9487382.1"/>
    <property type="molecule type" value="Genomic_DNA"/>
</dbReference>
<evidence type="ECO:0000313" key="1">
    <source>
        <dbReference type="EMBL" id="KAJ9487382.1"/>
    </source>
</evidence>
<organism evidence="1 2">
    <name type="scientific">Penicillium thymicola</name>
    <dbReference type="NCBI Taxonomy" id="293382"/>
    <lineage>
        <taxon>Eukaryota</taxon>
        <taxon>Fungi</taxon>
        <taxon>Dikarya</taxon>
        <taxon>Ascomycota</taxon>
        <taxon>Pezizomycotina</taxon>
        <taxon>Eurotiomycetes</taxon>
        <taxon>Eurotiomycetidae</taxon>
        <taxon>Eurotiales</taxon>
        <taxon>Aspergillaceae</taxon>
        <taxon>Penicillium</taxon>
    </lineage>
</organism>
<proteinExistence type="predicted"/>